<dbReference type="PANTHER" id="PTHR44329">
    <property type="entry name" value="SERINE/THREONINE-PROTEIN KINASE TNNI3K-RELATED"/>
    <property type="match status" value="1"/>
</dbReference>
<dbReference type="SUPFAM" id="SSF56112">
    <property type="entry name" value="Protein kinase-like (PK-like)"/>
    <property type="match status" value="1"/>
</dbReference>
<dbReference type="AlphaFoldDB" id="A0A015ISJ4"/>
<dbReference type="GO" id="GO:0005524">
    <property type="term" value="F:ATP binding"/>
    <property type="evidence" value="ECO:0007669"/>
    <property type="project" value="InterPro"/>
</dbReference>
<protein>
    <submittedName>
        <fullName evidence="2">Ypk2p</fullName>
    </submittedName>
</protein>
<accession>A0A015ISJ4</accession>
<proteinExistence type="predicted"/>
<keyword evidence="3" id="KW-1185">Reference proteome</keyword>
<name>A0A015ISJ4_RHIIW</name>
<comment type="caution">
    <text evidence="2">The sequence shown here is derived from an EMBL/GenBank/DDBJ whole genome shotgun (WGS) entry which is preliminary data.</text>
</comment>
<sequence>MSYGITQDPSTENYMMVLEYARNGTLGHYMFTNKLSLESKLYYLYNIADGLNTIHKNELIHRDLHAGNILMFGSTACISDLGLCKNYNELENVENTKYGVLSYVAPEIFRGDFYTKDSDIYSFGIIMYLVISETPPYYNMPYDVILVLNICEGLRPEFHIKIPQLILHLIKRCLDANPSIRPTANEVYEILIQWSLEFDNQIELQKQIEEIKMINNKPLTNKIHPEDFYKSRSLNFKNLPEPKNSDDYYELYDNISSKIYSGIMFT</sequence>
<organism evidence="2 3">
    <name type="scientific">Rhizophagus irregularis (strain DAOM 197198w)</name>
    <name type="common">Glomus intraradices</name>
    <dbReference type="NCBI Taxonomy" id="1432141"/>
    <lineage>
        <taxon>Eukaryota</taxon>
        <taxon>Fungi</taxon>
        <taxon>Fungi incertae sedis</taxon>
        <taxon>Mucoromycota</taxon>
        <taxon>Glomeromycotina</taxon>
        <taxon>Glomeromycetes</taxon>
        <taxon>Glomerales</taxon>
        <taxon>Glomeraceae</taxon>
        <taxon>Rhizophagus</taxon>
    </lineage>
</organism>
<dbReference type="Proteomes" id="UP000022910">
    <property type="component" value="Unassembled WGS sequence"/>
</dbReference>
<dbReference type="GO" id="GO:0004674">
    <property type="term" value="F:protein serine/threonine kinase activity"/>
    <property type="evidence" value="ECO:0007669"/>
    <property type="project" value="TreeGrafter"/>
</dbReference>
<dbReference type="PROSITE" id="PS50011">
    <property type="entry name" value="PROTEIN_KINASE_DOM"/>
    <property type="match status" value="1"/>
</dbReference>
<evidence type="ECO:0000259" key="1">
    <source>
        <dbReference type="PROSITE" id="PS50011"/>
    </source>
</evidence>
<dbReference type="InterPro" id="IPR051681">
    <property type="entry name" value="Ser/Thr_Kinases-Pseudokinases"/>
</dbReference>
<gene>
    <name evidence="2" type="ORF">RirG_209070</name>
</gene>
<dbReference type="PRINTS" id="PR00109">
    <property type="entry name" value="TYRKINASE"/>
</dbReference>
<reference evidence="2 3" key="1">
    <citation type="submission" date="2014-02" db="EMBL/GenBank/DDBJ databases">
        <title>Single nucleus genome sequencing reveals high similarity among nuclei of an endomycorrhizal fungus.</title>
        <authorList>
            <person name="Lin K."/>
            <person name="Geurts R."/>
            <person name="Zhang Z."/>
            <person name="Limpens E."/>
            <person name="Saunders D.G."/>
            <person name="Mu D."/>
            <person name="Pang E."/>
            <person name="Cao H."/>
            <person name="Cha H."/>
            <person name="Lin T."/>
            <person name="Zhou Q."/>
            <person name="Shang Y."/>
            <person name="Li Y."/>
            <person name="Ivanov S."/>
            <person name="Sharma T."/>
            <person name="Velzen R.V."/>
            <person name="Ruijter N.D."/>
            <person name="Aanen D.K."/>
            <person name="Win J."/>
            <person name="Kamoun S."/>
            <person name="Bisseling T."/>
            <person name="Huang S."/>
        </authorList>
    </citation>
    <scope>NUCLEOTIDE SEQUENCE [LARGE SCALE GENOMIC DNA]</scope>
    <source>
        <strain evidence="3">DAOM197198w</strain>
    </source>
</reference>
<dbReference type="InterPro" id="IPR001245">
    <property type="entry name" value="Ser-Thr/Tyr_kinase_cat_dom"/>
</dbReference>
<dbReference type="HOGENOM" id="CLU_000288_7_0_1"/>
<dbReference type="Gene3D" id="1.10.510.10">
    <property type="entry name" value="Transferase(Phosphotransferase) domain 1"/>
    <property type="match status" value="1"/>
</dbReference>
<dbReference type="EMBL" id="JEMT01027425">
    <property type="protein sequence ID" value="EXX57215.1"/>
    <property type="molecule type" value="Genomic_DNA"/>
</dbReference>
<feature type="domain" description="Protein kinase" evidence="1">
    <location>
        <begin position="1"/>
        <end position="191"/>
    </location>
</feature>
<evidence type="ECO:0000313" key="3">
    <source>
        <dbReference type="Proteomes" id="UP000022910"/>
    </source>
</evidence>
<dbReference type="InterPro" id="IPR011009">
    <property type="entry name" value="Kinase-like_dom_sf"/>
</dbReference>
<dbReference type="InterPro" id="IPR000719">
    <property type="entry name" value="Prot_kinase_dom"/>
</dbReference>
<evidence type="ECO:0000313" key="2">
    <source>
        <dbReference type="EMBL" id="EXX57215.1"/>
    </source>
</evidence>
<dbReference type="Pfam" id="PF07714">
    <property type="entry name" value="PK_Tyr_Ser-Thr"/>
    <property type="match status" value="1"/>
</dbReference>